<evidence type="ECO:0000256" key="4">
    <source>
        <dbReference type="ARBA" id="ARBA00023004"/>
    </source>
</evidence>
<evidence type="ECO:0000256" key="1">
    <source>
        <dbReference type="ARBA" id="ARBA00004496"/>
    </source>
</evidence>
<keyword evidence="9" id="KW-1185">Reference proteome</keyword>
<dbReference type="OrthoDB" id="9797132at2"/>
<evidence type="ECO:0000259" key="6">
    <source>
        <dbReference type="Pfam" id="PF01814"/>
    </source>
</evidence>
<dbReference type="GO" id="GO:0046872">
    <property type="term" value="F:metal ion binding"/>
    <property type="evidence" value="ECO:0007669"/>
    <property type="project" value="UniProtKB-KW"/>
</dbReference>
<sequence>MDYRNQSLGSLAIAIPRATRLFRQYELDFCCEGKQTLLRAADKKNLNINTLEAELAMLQKETQTVQNWQEVPQEHLISFILNRYHDRHREQLPDLVLMAEKVERVHAEKPGCPLGLAVQLSVLHHDLLQHMEKEEKVLFPMIAKGMGHMASMPIFVMESEHEAAGQQLETIKQLTNNMTPPSGACTTWRALYANLNEFVSDLMEHIHLENNLLFPRALKIN</sequence>
<evidence type="ECO:0000256" key="5">
    <source>
        <dbReference type="SAM" id="Coils"/>
    </source>
</evidence>
<dbReference type="KEGG" id="yrb:UGYR_11880"/>
<dbReference type="PANTHER" id="PTHR36438:SF1">
    <property type="entry name" value="IRON-SULFUR CLUSTER REPAIR PROTEIN YTFE"/>
    <property type="match status" value="1"/>
</dbReference>
<feature type="domain" description="Hemerythrin-like" evidence="6">
    <location>
        <begin position="80"/>
        <end position="217"/>
    </location>
</feature>
<dbReference type="GO" id="GO:0005737">
    <property type="term" value="C:cytoplasm"/>
    <property type="evidence" value="ECO:0007669"/>
    <property type="project" value="UniProtKB-SubCell"/>
</dbReference>
<comment type="subcellular location">
    <subcellularLocation>
        <location evidence="1">Cytoplasm</location>
    </subcellularLocation>
</comment>
<reference evidence="7" key="1">
    <citation type="journal article" date="2015" name="Genome Announc.">
        <title>Complete Genome Sequence of Yersinia ruckeri Strain CSF007-82, Etiologic Agent of Red Mouth Disease in Salmonid Fish.</title>
        <authorList>
            <person name="Nelson M.C."/>
            <person name="LaPatra S.E."/>
            <person name="Welch T.J."/>
            <person name="Graf J."/>
        </authorList>
    </citation>
    <scope>NUCLEOTIDE SEQUENCE</scope>
    <source>
        <strain evidence="7">CSF007-82</strain>
    </source>
</reference>
<evidence type="ECO:0000313" key="8">
    <source>
        <dbReference type="EMBL" id="SUQ00404.1"/>
    </source>
</evidence>
<dbReference type="GeneID" id="66878184"/>
<name>A0A085U9D5_YERRU</name>
<dbReference type="InterPro" id="IPR012312">
    <property type="entry name" value="Hemerythrin-like"/>
</dbReference>
<dbReference type="PATRIC" id="fig|29486.44.peg.879"/>
<evidence type="ECO:0000256" key="3">
    <source>
        <dbReference type="ARBA" id="ARBA00022723"/>
    </source>
</evidence>
<dbReference type="Pfam" id="PF01814">
    <property type="entry name" value="Hemerythrin"/>
    <property type="match status" value="1"/>
</dbReference>
<dbReference type="STRING" id="29486.UGYR_11880"/>
<dbReference type="NCBIfam" id="NF008221">
    <property type="entry name" value="PRK10992.1"/>
    <property type="match status" value="1"/>
</dbReference>
<dbReference type="NCBIfam" id="TIGR03652">
    <property type="entry name" value="FeS_repair_RIC"/>
    <property type="match status" value="1"/>
</dbReference>
<dbReference type="PANTHER" id="PTHR36438">
    <property type="entry name" value="IRON-SULFUR CLUSTER REPAIR PROTEIN YTFE"/>
    <property type="match status" value="1"/>
</dbReference>
<evidence type="ECO:0000313" key="9">
    <source>
        <dbReference type="Proteomes" id="UP000255169"/>
    </source>
</evidence>
<dbReference type="Pfam" id="PF04405">
    <property type="entry name" value="ScdA_N"/>
    <property type="match status" value="1"/>
</dbReference>
<protein>
    <submittedName>
        <fullName evidence="7">Nitric oxide-dependent regulator DnrN or NorA</fullName>
    </submittedName>
    <submittedName>
        <fullName evidence="8">Regulator of cell morphogenesis and NO signaling</fullName>
    </submittedName>
</protein>
<gene>
    <name evidence="8" type="primary">ytfE</name>
    <name evidence="7" type="ORF">CSF007_2070</name>
    <name evidence="8" type="ORF">NCTC10476_01693</name>
</gene>
<evidence type="ECO:0000313" key="7">
    <source>
        <dbReference type="EMBL" id="CEK26199.1"/>
    </source>
</evidence>
<keyword evidence="4" id="KW-0408">Iron</keyword>
<accession>A0A085U9D5</accession>
<keyword evidence="2" id="KW-0963">Cytoplasm</keyword>
<dbReference type="RefSeq" id="WP_004721960.1">
    <property type="nucleotide sequence ID" value="NZ_CABIHT010000063.1"/>
</dbReference>
<feature type="coiled-coil region" evidence="5">
    <location>
        <begin position="34"/>
        <end position="61"/>
    </location>
</feature>
<proteinExistence type="predicted"/>
<keyword evidence="3" id="KW-0479">Metal-binding</keyword>
<dbReference type="InterPro" id="IPR019903">
    <property type="entry name" value="RIC_family"/>
</dbReference>
<dbReference type="EMBL" id="UHJG01000001">
    <property type="protein sequence ID" value="SUQ00404.1"/>
    <property type="molecule type" value="Genomic_DNA"/>
</dbReference>
<reference evidence="8 9" key="2">
    <citation type="submission" date="2018-06" db="EMBL/GenBank/DDBJ databases">
        <authorList>
            <consortium name="Pathogen Informatics"/>
            <person name="Doyle S."/>
        </authorList>
    </citation>
    <scope>NUCLEOTIDE SEQUENCE [LARGE SCALE GENOMIC DNA]</scope>
    <source>
        <strain evidence="8 9">NCTC10476</strain>
    </source>
</reference>
<dbReference type="Proteomes" id="UP000255169">
    <property type="component" value="Unassembled WGS sequence"/>
</dbReference>
<organism evidence="7">
    <name type="scientific">Yersinia ruckeri</name>
    <dbReference type="NCBI Taxonomy" id="29486"/>
    <lineage>
        <taxon>Bacteria</taxon>
        <taxon>Pseudomonadati</taxon>
        <taxon>Pseudomonadota</taxon>
        <taxon>Gammaproteobacteria</taxon>
        <taxon>Enterobacterales</taxon>
        <taxon>Yersiniaceae</taxon>
        <taxon>Yersinia</taxon>
    </lineage>
</organism>
<dbReference type="EMBL" id="LN681231">
    <property type="protein sequence ID" value="CEK26199.1"/>
    <property type="molecule type" value="Genomic_DNA"/>
</dbReference>
<dbReference type="eggNOG" id="COG2846">
    <property type="taxonomic scope" value="Bacteria"/>
</dbReference>
<dbReference type="AlphaFoldDB" id="A0A085U9D5"/>
<dbReference type="Gene3D" id="1.20.120.520">
    <property type="entry name" value="nmb1532 protein domain like"/>
    <property type="match status" value="1"/>
</dbReference>
<evidence type="ECO:0000256" key="2">
    <source>
        <dbReference type="ARBA" id="ARBA00022490"/>
    </source>
</evidence>
<keyword evidence="5" id="KW-0175">Coiled coil</keyword>